<proteinExistence type="predicted"/>
<dbReference type="Proteomes" id="UP000433309">
    <property type="component" value="Unassembled WGS sequence"/>
</dbReference>
<keyword evidence="2" id="KW-1185">Reference proteome</keyword>
<organism evidence="1 2">
    <name type="scientific">Duganella guangzhouensis</name>
    <dbReference type="NCBI Taxonomy" id="2666084"/>
    <lineage>
        <taxon>Bacteria</taxon>
        <taxon>Pseudomonadati</taxon>
        <taxon>Pseudomonadota</taxon>
        <taxon>Betaproteobacteria</taxon>
        <taxon>Burkholderiales</taxon>
        <taxon>Oxalobacteraceae</taxon>
        <taxon>Telluria group</taxon>
        <taxon>Duganella</taxon>
    </lineage>
</organism>
<gene>
    <name evidence="1" type="ORF">GJ699_10725</name>
</gene>
<evidence type="ECO:0000313" key="1">
    <source>
        <dbReference type="EMBL" id="MRW90459.1"/>
    </source>
</evidence>
<protein>
    <submittedName>
        <fullName evidence="1">Uncharacterized protein</fullName>
    </submittedName>
</protein>
<accession>A0A6I2L2D6</accession>
<comment type="caution">
    <text evidence="1">The sequence shown here is derived from an EMBL/GenBank/DDBJ whole genome shotgun (WGS) entry which is preliminary data.</text>
</comment>
<dbReference type="RefSeq" id="WP_154375959.1">
    <property type="nucleotide sequence ID" value="NZ_WKJK01000005.1"/>
</dbReference>
<name>A0A6I2L2D6_9BURK</name>
<sequence>MDTQTNIIKPRKYPPAAYAMHRQMVAVRRAMSAATVEESQRAARWAQAWYQLVQRKLDQLQQAPRYLH</sequence>
<dbReference type="AlphaFoldDB" id="A0A6I2L2D6"/>
<reference evidence="1 2" key="1">
    <citation type="submission" date="2019-11" db="EMBL/GenBank/DDBJ databases">
        <title>Novel species isolated from a subtropical stream in China.</title>
        <authorList>
            <person name="Lu H."/>
        </authorList>
    </citation>
    <scope>NUCLEOTIDE SEQUENCE [LARGE SCALE GENOMIC DNA]</scope>
    <source>
        <strain evidence="1 2">FT80W</strain>
    </source>
</reference>
<dbReference type="EMBL" id="WKJK01000005">
    <property type="protein sequence ID" value="MRW90459.1"/>
    <property type="molecule type" value="Genomic_DNA"/>
</dbReference>
<evidence type="ECO:0000313" key="2">
    <source>
        <dbReference type="Proteomes" id="UP000433309"/>
    </source>
</evidence>